<evidence type="ECO:0000313" key="1">
    <source>
        <dbReference type="EMBL" id="MBM2614843.1"/>
    </source>
</evidence>
<evidence type="ECO:0008006" key="3">
    <source>
        <dbReference type="Google" id="ProtNLM"/>
    </source>
</evidence>
<accession>A0ABS2A6B5</accession>
<dbReference type="InterPro" id="IPR011989">
    <property type="entry name" value="ARM-like"/>
</dbReference>
<dbReference type="Gene3D" id="1.25.10.10">
    <property type="entry name" value="Leucine-rich Repeat Variant"/>
    <property type="match status" value="2"/>
</dbReference>
<proteinExistence type="predicted"/>
<sequence length="287" mass="31221">MSPDLVRTRVAAAAHPDATVEVLGSLAADPSGRVRRIVAGRERTPVETLRALAGDPDAGTREAVAANVRTPGEVLVALAGDRRYEVRYAAVGNPAAGDAVRETFCSSPYEDARLMLAQQPGLPSAVVARLARDPARAVREFVAEHTDDPDALATLVEDGHPAVRAQAAQNRHTTEEQRRQLARDPAATVRSALLHAMARLGWVIPEDDLLRLARDRSVNVRYWVAGLPGSTRAVYEILAEDPDDQIATNARRWLVPGPERGGFPDPRRLGRPAPHIDAYLWNQFANR</sequence>
<organism evidence="1 2">
    <name type="scientific">Paractinoplanes ovalisporus</name>
    <dbReference type="NCBI Taxonomy" id="2810368"/>
    <lineage>
        <taxon>Bacteria</taxon>
        <taxon>Bacillati</taxon>
        <taxon>Actinomycetota</taxon>
        <taxon>Actinomycetes</taxon>
        <taxon>Micromonosporales</taxon>
        <taxon>Micromonosporaceae</taxon>
        <taxon>Paractinoplanes</taxon>
    </lineage>
</organism>
<dbReference type="Proteomes" id="UP000632138">
    <property type="component" value="Unassembled WGS sequence"/>
</dbReference>
<keyword evidence="2" id="KW-1185">Reference proteome</keyword>
<dbReference type="Pfam" id="PF01816">
    <property type="entry name" value="LRV"/>
    <property type="match status" value="1"/>
</dbReference>
<evidence type="ECO:0000313" key="2">
    <source>
        <dbReference type="Proteomes" id="UP000632138"/>
    </source>
</evidence>
<dbReference type="InterPro" id="IPR016024">
    <property type="entry name" value="ARM-type_fold"/>
</dbReference>
<dbReference type="RefSeq" id="WP_203374698.1">
    <property type="nucleotide sequence ID" value="NZ_JAENHP010000001.1"/>
</dbReference>
<comment type="caution">
    <text evidence="1">The sequence shown here is derived from an EMBL/GenBank/DDBJ whole genome shotgun (WGS) entry which is preliminary data.</text>
</comment>
<gene>
    <name evidence="1" type="ORF">JIG36_04635</name>
</gene>
<dbReference type="SUPFAM" id="SSF48371">
    <property type="entry name" value="ARM repeat"/>
    <property type="match status" value="2"/>
</dbReference>
<dbReference type="EMBL" id="JAENHP010000001">
    <property type="protein sequence ID" value="MBM2614843.1"/>
    <property type="molecule type" value="Genomic_DNA"/>
</dbReference>
<name>A0ABS2A6B5_9ACTN</name>
<dbReference type="InterPro" id="IPR004830">
    <property type="entry name" value="LRR_variant"/>
</dbReference>
<reference evidence="1 2" key="1">
    <citation type="submission" date="2021-01" db="EMBL/GenBank/DDBJ databases">
        <title>Actinoplanes sp. nov. LDG1-06 isolated from lichen.</title>
        <authorList>
            <person name="Saeng-In P."/>
            <person name="Phongsopitanun W."/>
            <person name="Kanchanasin P."/>
            <person name="Yuki M."/>
            <person name="Kudo T."/>
            <person name="Ohkuma M."/>
            <person name="Tanasupawat S."/>
        </authorList>
    </citation>
    <scope>NUCLEOTIDE SEQUENCE [LARGE SCALE GENOMIC DNA]</scope>
    <source>
        <strain evidence="1 2">LDG1-06</strain>
    </source>
</reference>
<protein>
    <recommendedName>
        <fullName evidence="3">Leucine rich repeat variant</fullName>
    </recommendedName>
</protein>